<organism evidence="8 10">
    <name type="scientific">Alkalihalobacillus alcalophilus ATCC 27647 = CGMCC 1.3604</name>
    <dbReference type="NCBI Taxonomy" id="1218173"/>
    <lineage>
        <taxon>Bacteria</taxon>
        <taxon>Bacillati</taxon>
        <taxon>Bacillota</taxon>
        <taxon>Bacilli</taxon>
        <taxon>Bacillales</taxon>
        <taxon>Bacillaceae</taxon>
        <taxon>Alkalihalobacillus</taxon>
    </lineage>
</organism>
<dbReference type="NCBIfam" id="TIGR00453">
    <property type="entry name" value="ispD"/>
    <property type="match status" value="1"/>
</dbReference>
<dbReference type="InterPro" id="IPR034683">
    <property type="entry name" value="IspD/TarI"/>
</dbReference>
<dbReference type="UniPathway" id="UPA00056">
    <property type="reaction ID" value="UER00093"/>
</dbReference>
<dbReference type="Proteomes" id="UP000002754">
    <property type="component" value="Unassembled WGS sequence"/>
</dbReference>
<evidence type="ECO:0000256" key="7">
    <source>
        <dbReference type="HAMAP-Rule" id="MF_00108"/>
    </source>
</evidence>
<dbReference type="CDD" id="cd02516">
    <property type="entry name" value="CDP-ME_synthetase"/>
    <property type="match status" value="1"/>
</dbReference>
<feature type="site" description="Positions MEP for the nucleophilic attack" evidence="7">
    <location>
        <position position="207"/>
    </location>
</feature>
<dbReference type="SUPFAM" id="SSF53448">
    <property type="entry name" value="Nucleotide-diphospho-sugar transferases"/>
    <property type="match status" value="1"/>
</dbReference>
<accession>A0A094WND1</accession>
<dbReference type="InterPro" id="IPR050088">
    <property type="entry name" value="IspD/TarI_cytidylyltransf_bact"/>
</dbReference>
<evidence type="ECO:0000256" key="5">
    <source>
        <dbReference type="ARBA" id="ARBA00022695"/>
    </source>
</evidence>
<dbReference type="Gene3D" id="3.90.550.10">
    <property type="entry name" value="Spore Coat Polysaccharide Biosynthesis Protein SpsA, Chain A"/>
    <property type="match status" value="1"/>
</dbReference>
<dbReference type="GO" id="GO:0019288">
    <property type="term" value="P:isopentenyl diphosphate biosynthetic process, methylerythritol 4-phosphate pathway"/>
    <property type="evidence" value="ECO:0007669"/>
    <property type="project" value="UniProtKB-UniRule"/>
</dbReference>
<sequence length="230" mass="25501">MRYSLILLAAGQGKRMKAGKNKLLIELQNRPLLLHTLTLFEEDPWCDEVVLVAHQGEIELLADLIDGDYGKIKKIIPGGVERQDSVKCGLDEIDAGKIVLIHDGARPFVKRTVIHELVEVAAEDGAAIVAVPVKDTIKKVENQQVVDTLDRSELWSVQTPQAFQVGLIKQAHNKALIEQKLGTDDASLVEWYGKPVTIVEGDYFNIKITTQEDLLFAEAIIGMEARNNDV</sequence>
<dbReference type="InterPro" id="IPR018294">
    <property type="entry name" value="ISPD_synthase_CS"/>
</dbReference>
<comment type="similarity">
    <text evidence="3 7">Belongs to the IspD/TarI cytidylyltransferase family. IspD subfamily.</text>
</comment>
<evidence type="ECO:0000313" key="8">
    <source>
        <dbReference type="EMBL" id="KGA98341.1"/>
    </source>
</evidence>
<reference evidence="9 11" key="2">
    <citation type="submission" date="2014-01" db="EMBL/GenBank/DDBJ databases">
        <title>Draft genome sequencing of Bacillus alcalophilus CGMCC 1.3604.</title>
        <authorList>
            <person name="Yang J."/>
            <person name="Diao L."/>
            <person name="Yang S."/>
        </authorList>
    </citation>
    <scope>NUCLEOTIDE SEQUENCE [LARGE SCALE GENOMIC DNA]</scope>
    <source>
        <strain evidence="9 11">CGMCC 1.3604</strain>
    </source>
</reference>
<evidence type="ECO:0000256" key="2">
    <source>
        <dbReference type="ARBA" id="ARBA00004787"/>
    </source>
</evidence>
<keyword evidence="6 7" id="KW-0414">Isoprene biosynthesis</keyword>
<dbReference type="Proteomes" id="UP000297014">
    <property type="component" value="Unassembled WGS sequence"/>
</dbReference>
<dbReference type="InterPro" id="IPR029044">
    <property type="entry name" value="Nucleotide-diphossugar_trans"/>
</dbReference>
<gene>
    <name evidence="7" type="primary">ispD</name>
    <name evidence="9" type="ORF">AJ85_14695</name>
    <name evidence="8" type="ORF">BALCAV_0205355</name>
</gene>
<keyword evidence="5 7" id="KW-0548">Nucleotidyltransferase</keyword>
<dbReference type="Pfam" id="PF01128">
    <property type="entry name" value="IspD"/>
    <property type="match status" value="1"/>
</dbReference>
<protein>
    <recommendedName>
        <fullName evidence="7">2-C-methyl-D-erythritol 4-phosphate cytidylyltransferase</fullName>
        <ecNumber evidence="7">2.7.7.60</ecNumber>
    </recommendedName>
    <alternativeName>
        <fullName evidence="7">4-diphosphocytidyl-2C-methyl-D-erythritol synthase</fullName>
    </alternativeName>
    <alternativeName>
        <fullName evidence="7">MEP cytidylyltransferase</fullName>
        <shortName evidence="7">MCT</shortName>
    </alternativeName>
</protein>
<proteinExistence type="inferred from homology"/>
<evidence type="ECO:0000313" key="9">
    <source>
        <dbReference type="EMBL" id="THG89937.1"/>
    </source>
</evidence>
<dbReference type="eggNOG" id="COG1211">
    <property type="taxonomic scope" value="Bacteria"/>
</dbReference>
<comment type="pathway">
    <text evidence="2 7">Isoprenoid biosynthesis; isopentenyl diphosphate biosynthesis via DXP pathway; isopentenyl diphosphate from 1-deoxy-D-xylulose 5-phosphate: step 2/6.</text>
</comment>
<dbReference type="RefSeq" id="WP_003322583.1">
    <property type="nucleotide sequence ID" value="NZ_ALPT02000012.1"/>
</dbReference>
<name>A0A094WND1_ALKAL</name>
<comment type="caution">
    <text evidence="8">The sequence shown here is derived from an EMBL/GenBank/DDBJ whole genome shotgun (WGS) entry which is preliminary data.</text>
</comment>
<feature type="site" description="Transition state stabilizer" evidence="7">
    <location>
        <position position="15"/>
    </location>
</feature>
<dbReference type="GO" id="GO:0050518">
    <property type="term" value="F:2-C-methyl-D-erythritol 4-phosphate cytidylyltransferase activity"/>
    <property type="evidence" value="ECO:0007669"/>
    <property type="project" value="UniProtKB-UniRule"/>
</dbReference>
<evidence type="ECO:0000256" key="6">
    <source>
        <dbReference type="ARBA" id="ARBA00023229"/>
    </source>
</evidence>
<dbReference type="HAMAP" id="MF_00108">
    <property type="entry name" value="IspD"/>
    <property type="match status" value="1"/>
</dbReference>
<dbReference type="PANTHER" id="PTHR32125">
    <property type="entry name" value="2-C-METHYL-D-ERYTHRITOL 4-PHOSPHATE CYTIDYLYLTRANSFERASE, CHLOROPLASTIC"/>
    <property type="match status" value="1"/>
</dbReference>
<evidence type="ECO:0000256" key="4">
    <source>
        <dbReference type="ARBA" id="ARBA00022679"/>
    </source>
</evidence>
<dbReference type="EMBL" id="ALPT02000012">
    <property type="protein sequence ID" value="KGA98341.1"/>
    <property type="molecule type" value="Genomic_DNA"/>
</dbReference>
<dbReference type="OrthoDB" id="9806837at2"/>
<evidence type="ECO:0000313" key="11">
    <source>
        <dbReference type="Proteomes" id="UP000297014"/>
    </source>
</evidence>
<dbReference type="STRING" id="1218173.BALCAV_0205355"/>
<comment type="function">
    <text evidence="7">Catalyzes the formation of 4-diphosphocytidyl-2-C-methyl-D-erythritol from CTP and 2-C-methyl-D-erythritol 4-phosphate (MEP).</text>
</comment>
<comment type="catalytic activity">
    <reaction evidence="1 7">
        <text>2-C-methyl-D-erythritol 4-phosphate + CTP + H(+) = 4-CDP-2-C-methyl-D-erythritol + diphosphate</text>
        <dbReference type="Rhea" id="RHEA:13429"/>
        <dbReference type="ChEBI" id="CHEBI:15378"/>
        <dbReference type="ChEBI" id="CHEBI:33019"/>
        <dbReference type="ChEBI" id="CHEBI:37563"/>
        <dbReference type="ChEBI" id="CHEBI:57823"/>
        <dbReference type="ChEBI" id="CHEBI:58262"/>
        <dbReference type="EC" id="2.7.7.60"/>
    </reaction>
</comment>
<evidence type="ECO:0000256" key="1">
    <source>
        <dbReference type="ARBA" id="ARBA00001282"/>
    </source>
</evidence>
<reference evidence="8 10" key="1">
    <citation type="journal article" date="2014" name="Genome Announc.">
        <title>Draft Genome Sequence of Bacillus alcalophilus AV1934, a Classic Alkaliphile Isolated from Human Feces in 1934.</title>
        <authorList>
            <person name="Attie O."/>
            <person name="Jayaprakash A."/>
            <person name="Shah H."/>
            <person name="Paulsen I.T."/>
            <person name="Morino M."/>
            <person name="Takahashi Y."/>
            <person name="Narumi I."/>
            <person name="Sachidanandam R."/>
            <person name="Satoh K."/>
            <person name="Ito M."/>
            <person name="Krulwich T.A."/>
        </authorList>
    </citation>
    <scope>NUCLEOTIDE SEQUENCE [LARGE SCALE GENOMIC DNA]</scope>
    <source>
        <strain evidence="8 10">AV1934</strain>
    </source>
</reference>
<evidence type="ECO:0000313" key="10">
    <source>
        <dbReference type="Proteomes" id="UP000002754"/>
    </source>
</evidence>
<dbReference type="PROSITE" id="PS01295">
    <property type="entry name" value="ISPD"/>
    <property type="match status" value="1"/>
</dbReference>
<dbReference type="EMBL" id="JALP01000191">
    <property type="protein sequence ID" value="THG89937.1"/>
    <property type="molecule type" value="Genomic_DNA"/>
</dbReference>
<dbReference type="InterPro" id="IPR001228">
    <property type="entry name" value="IspD"/>
</dbReference>
<dbReference type="AlphaFoldDB" id="A0A094WND1"/>
<dbReference type="PANTHER" id="PTHR32125:SF4">
    <property type="entry name" value="2-C-METHYL-D-ERYTHRITOL 4-PHOSPHATE CYTIDYLYLTRANSFERASE, CHLOROPLASTIC"/>
    <property type="match status" value="1"/>
</dbReference>
<dbReference type="FunFam" id="3.90.550.10:FF:000003">
    <property type="entry name" value="2-C-methyl-D-erythritol 4-phosphate cytidylyltransferase"/>
    <property type="match status" value="1"/>
</dbReference>
<dbReference type="EC" id="2.7.7.60" evidence="7"/>
<evidence type="ECO:0000256" key="3">
    <source>
        <dbReference type="ARBA" id="ARBA00009789"/>
    </source>
</evidence>
<keyword evidence="4 7" id="KW-0808">Transferase</keyword>
<feature type="site" description="Transition state stabilizer" evidence="7">
    <location>
        <position position="22"/>
    </location>
</feature>
<keyword evidence="10" id="KW-1185">Reference proteome</keyword>
<feature type="site" description="Positions MEP for the nucleophilic attack" evidence="7">
    <location>
        <position position="151"/>
    </location>
</feature>